<organism evidence="3">
    <name type="scientific">marine metagenome</name>
    <dbReference type="NCBI Taxonomy" id="408172"/>
    <lineage>
        <taxon>unclassified sequences</taxon>
        <taxon>metagenomes</taxon>
        <taxon>ecological metagenomes</taxon>
    </lineage>
</organism>
<dbReference type="Pfam" id="PF07583">
    <property type="entry name" value="PSCyt2"/>
    <property type="match status" value="1"/>
</dbReference>
<evidence type="ECO:0000313" key="3">
    <source>
        <dbReference type="EMBL" id="SVD60324.1"/>
    </source>
</evidence>
<dbReference type="EMBL" id="UINC01161246">
    <property type="protein sequence ID" value="SVD60324.1"/>
    <property type="molecule type" value="Genomic_DNA"/>
</dbReference>
<sequence length="62" mass="7482">DVEEWLADDKPGAWERLVDRLLESPRYGERWGRHWLDLAGYSDSEGGQHADRIRPQNWRYRD</sequence>
<dbReference type="InterPro" id="IPR011444">
    <property type="entry name" value="DUF1549"/>
</dbReference>
<dbReference type="AlphaFoldDB" id="A0A382WP35"/>
<evidence type="ECO:0000259" key="2">
    <source>
        <dbReference type="Pfam" id="PF07583"/>
    </source>
</evidence>
<feature type="region of interest" description="Disordered" evidence="1">
    <location>
        <begin position="41"/>
        <end position="62"/>
    </location>
</feature>
<proteinExistence type="predicted"/>
<name>A0A382WP35_9ZZZZ</name>
<feature type="non-terminal residue" evidence="3">
    <location>
        <position position="1"/>
    </location>
</feature>
<evidence type="ECO:0000256" key="1">
    <source>
        <dbReference type="SAM" id="MobiDB-lite"/>
    </source>
</evidence>
<dbReference type="PANTHER" id="PTHR35889:SF3">
    <property type="entry name" value="F-BOX DOMAIN-CONTAINING PROTEIN"/>
    <property type="match status" value="1"/>
</dbReference>
<accession>A0A382WP35</accession>
<feature type="compositionally biased region" description="Basic and acidic residues" evidence="1">
    <location>
        <begin position="46"/>
        <end position="62"/>
    </location>
</feature>
<gene>
    <name evidence="3" type="ORF">METZ01_LOCUS413178</name>
</gene>
<feature type="domain" description="DUF1549" evidence="2">
    <location>
        <begin position="2"/>
        <end position="62"/>
    </location>
</feature>
<reference evidence="3" key="1">
    <citation type="submission" date="2018-05" db="EMBL/GenBank/DDBJ databases">
        <authorList>
            <person name="Lanie J.A."/>
            <person name="Ng W.-L."/>
            <person name="Kazmierczak K.M."/>
            <person name="Andrzejewski T.M."/>
            <person name="Davidsen T.M."/>
            <person name="Wayne K.J."/>
            <person name="Tettelin H."/>
            <person name="Glass J.I."/>
            <person name="Rusch D."/>
            <person name="Podicherti R."/>
            <person name="Tsui H.-C.T."/>
            <person name="Winkler M.E."/>
        </authorList>
    </citation>
    <scope>NUCLEOTIDE SEQUENCE</scope>
</reference>
<protein>
    <recommendedName>
        <fullName evidence="2">DUF1549 domain-containing protein</fullName>
    </recommendedName>
</protein>
<dbReference type="PANTHER" id="PTHR35889">
    <property type="entry name" value="CYCLOINULO-OLIGOSACCHARIDE FRUCTANOTRANSFERASE-RELATED"/>
    <property type="match status" value="1"/>
</dbReference>